<accession>A0ABD7KNV7</accession>
<gene>
    <name evidence="3" type="ORF">SAMEA2273136_04656</name>
    <name evidence="2" type="ORF">SAMEA2273443_00518</name>
</gene>
<keyword evidence="4" id="KW-1185">Reference proteome</keyword>
<reference evidence="4 5" key="1">
    <citation type="submission" date="2016-03" db="EMBL/GenBank/DDBJ databases">
        <authorList>
            <consortium name="Pathogen Informatics"/>
        </authorList>
    </citation>
    <scope>NUCLEOTIDE SEQUENCE [LARGE SCALE GENOMIC DNA]</scope>
    <source>
        <strain evidence="2">E2161</strain>
        <strain evidence="4">e2161</strain>
        <strain evidence="3">E264</strain>
        <strain evidence="5">e264</strain>
    </source>
</reference>
<comment type="caution">
    <text evidence="3">The sequence shown here is derived from an EMBL/GenBank/DDBJ whole genome shotgun (WGS) entry which is preliminary data.</text>
</comment>
<name>A0ABD7KNV7_9ENTR</name>
<evidence type="ECO:0000313" key="2">
    <source>
        <dbReference type="EMBL" id="SAA06818.1"/>
    </source>
</evidence>
<evidence type="ECO:0000313" key="5">
    <source>
        <dbReference type="Proteomes" id="UP000077278"/>
    </source>
</evidence>
<evidence type="ECO:0000256" key="1">
    <source>
        <dbReference type="SAM" id="MobiDB-lite"/>
    </source>
</evidence>
<dbReference type="EMBL" id="FKDK01000002">
    <property type="protein sequence ID" value="SAA06818.1"/>
    <property type="molecule type" value="Genomic_DNA"/>
</dbReference>
<dbReference type="EMBL" id="FKDD01000033">
    <property type="protein sequence ID" value="SAD35726.1"/>
    <property type="molecule type" value="Genomic_DNA"/>
</dbReference>
<feature type="region of interest" description="Disordered" evidence="1">
    <location>
        <begin position="37"/>
        <end position="58"/>
    </location>
</feature>
<feature type="compositionally biased region" description="Low complexity" evidence="1">
    <location>
        <begin position="37"/>
        <end position="48"/>
    </location>
</feature>
<organism evidence="3 5">
    <name type="scientific">Enterobacter roggenkampii</name>
    <dbReference type="NCBI Taxonomy" id="1812935"/>
    <lineage>
        <taxon>Bacteria</taxon>
        <taxon>Pseudomonadati</taxon>
        <taxon>Pseudomonadota</taxon>
        <taxon>Gammaproteobacteria</taxon>
        <taxon>Enterobacterales</taxon>
        <taxon>Enterobacteriaceae</taxon>
        <taxon>Enterobacter</taxon>
        <taxon>Enterobacter cloacae complex</taxon>
    </lineage>
</organism>
<proteinExistence type="predicted"/>
<protein>
    <submittedName>
        <fullName evidence="3">Uncharacterized protein</fullName>
    </submittedName>
</protein>
<evidence type="ECO:0000313" key="3">
    <source>
        <dbReference type="EMBL" id="SAD35726.1"/>
    </source>
</evidence>
<dbReference type="Proteomes" id="UP000077278">
    <property type="component" value="Unassembled WGS sequence"/>
</dbReference>
<sequence length="58" mass="5770">MATTGAVRETSNSCVAVALLPALSVRVAEIVWSPLTSAPTSAAGTPTLQLPDASSMAV</sequence>
<dbReference type="AlphaFoldDB" id="A0ABD7KNV7"/>
<dbReference type="Proteomes" id="UP000077063">
    <property type="component" value="Unassembled WGS sequence"/>
</dbReference>
<evidence type="ECO:0000313" key="4">
    <source>
        <dbReference type="Proteomes" id="UP000077063"/>
    </source>
</evidence>